<dbReference type="Gene3D" id="3.40.50.720">
    <property type="entry name" value="NAD(P)-binding Rossmann-like Domain"/>
    <property type="match status" value="1"/>
</dbReference>
<reference evidence="2 3" key="1">
    <citation type="submission" date="2017-06" db="EMBL/GenBank/DDBJ databases">
        <title>Comparative genomic analysis of Ambrosia Fusariam Clade fungi.</title>
        <authorList>
            <person name="Stajich J.E."/>
            <person name="Carrillo J."/>
            <person name="Kijimoto T."/>
            <person name="Eskalen A."/>
            <person name="O'Donnell K."/>
            <person name="Kasson M."/>
        </authorList>
    </citation>
    <scope>NUCLEOTIDE SEQUENCE [LARGE SCALE GENOMIC DNA]</scope>
    <source>
        <strain evidence="2 3">NRRL62606</strain>
    </source>
</reference>
<dbReference type="EMBL" id="NKCL01000963">
    <property type="protein sequence ID" value="RSL46385.1"/>
    <property type="molecule type" value="Genomic_DNA"/>
</dbReference>
<dbReference type="InterPro" id="IPR016040">
    <property type="entry name" value="NAD(P)-bd_dom"/>
</dbReference>
<dbReference type="InterPro" id="IPR051604">
    <property type="entry name" value="Ergot_Alk_Oxidoreductase"/>
</dbReference>
<organism evidence="2 3">
    <name type="scientific">Fusarium floridanum</name>
    <dbReference type="NCBI Taxonomy" id="1325733"/>
    <lineage>
        <taxon>Eukaryota</taxon>
        <taxon>Fungi</taxon>
        <taxon>Dikarya</taxon>
        <taxon>Ascomycota</taxon>
        <taxon>Pezizomycotina</taxon>
        <taxon>Sordariomycetes</taxon>
        <taxon>Hypocreomycetidae</taxon>
        <taxon>Hypocreales</taxon>
        <taxon>Nectriaceae</taxon>
        <taxon>Fusarium</taxon>
        <taxon>Fusarium solani species complex</taxon>
    </lineage>
</organism>
<dbReference type="SUPFAM" id="SSF51735">
    <property type="entry name" value="NAD(P)-binding Rossmann-fold domains"/>
    <property type="match status" value="1"/>
</dbReference>
<protein>
    <recommendedName>
        <fullName evidence="1">NAD(P)-binding domain-containing protein</fullName>
    </recommendedName>
</protein>
<gene>
    <name evidence="2" type="ORF">CEP51_015938</name>
</gene>
<sequence length="297" mass="33046">MKVIVVPGSAQTSRSAIRTLLDDSLAPSVVGVYRNLDKAPAEFKEPSGFEAVQGDISDRVSLGFSGCDAVITMTPPRFDGSDFVAFGKQMASNVKQAVKRSGTVKRVVYVSCQGVQYSEGVGEVRTNHNCERILEGLDCDVVLVRNYYFMENWSSALETNRADPPHFYSTLAPLDYSLPMARQNIQIQTLHVHVRHVAGLCSRLGIGAPLLKSPRIIYLHGPRNLSVRDVHKTWLEVLFEHSPLPDNLVEDFVEMTLTFLPRGLIEKEMNDLTNAICGKDTLVDSFSQMWKESEKAK</sequence>
<comment type="caution">
    <text evidence="2">The sequence shown here is derived from an EMBL/GenBank/DDBJ whole genome shotgun (WGS) entry which is preliminary data.</text>
</comment>
<keyword evidence="3" id="KW-1185">Reference proteome</keyword>
<feature type="domain" description="NAD(P)-binding" evidence="1">
    <location>
        <begin position="10"/>
        <end position="118"/>
    </location>
</feature>
<dbReference type="PANTHER" id="PTHR43162:SF1">
    <property type="entry name" value="PRESTALK A DIFFERENTIATION PROTEIN A"/>
    <property type="match status" value="1"/>
</dbReference>
<accession>A0A428P004</accession>
<proteinExistence type="predicted"/>
<dbReference type="PANTHER" id="PTHR43162">
    <property type="match status" value="1"/>
</dbReference>
<evidence type="ECO:0000259" key="1">
    <source>
        <dbReference type="Pfam" id="PF13460"/>
    </source>
</evidence>
<dbReference type="InterPro" id="IPR036291">
    <property type="entry name" value="NAD(P)-bd_dom_sf"/>
</dbReference>
<dbReference type="Proteomes" id="UP000287972">
    <property type="component" value="Unassembled WGS sequence"/>
</dbReference>
<dbReference type="AlphaFoldDB" id="A0A428P004"/>
<name>A0A428P004_9HYPO</name>
<evidence type="ECO:0000313" key="3">
    <source>
        <dbReference type="Proteomes" id="UP000287972"/>
    </source>
</evidence>
<dbReference type="Pfam" id="PF13460">
    <property type="entry name" value="NAD_binding_10"/>
    <property type="match status" value="1"/>
</dbReference>
<evidence type="ECO:0000313" key="2">
    <source>
        <dbReference type="EMBL" id="RSL46385.1"/>
    </source>
</evidence>